<dbReference type="InterPro" id="IPR047215">
    <property type="entry name" value="Galactose_mutarotase-like"/>
</dbReference>
<evidence type="ECO:0000256" key="11">
    <source>
        <dbReference type="PIRSR" id="PIRSR005096-3"/>
    </source>
</evidence>
<reference evidence="12" key="4">
    <citation type="journal article" date="2018" name="Nature">
        <title>A major lineage of non-tailed dsDNA viruses as unrecognized killers of marine bacteria.</title>
        <authorList>
            <person name="Kauffman K.M."/>
            <person name="Hussain F.A."/>
            <person name="Yang J."/>
            <person name="Arevalo P."/>
            <person name="Brown J.M."/>
            <person name="Chang W.K."/>
            <person name="VanInsberghe D."/>
            <person name="Elsherbini J."/>
            <person name="Sharma R.S."/>
            <person name="Cutler M.B."/>
            <person name="Kelly L."/>
            <person name="Polz M.F."/>
        </authorList>
    </citation>
    <scope>NUCLEOTIDE SEQUENCE</scope>
    <source>
        <strain evidence="13">10N.261.48.A1</strain>
        <strain evidence="12">10N.261.51.B8</strain>
    </source>
</reference>
<dbReference type="GO" id="GO:0033499">
    <property type="term" value="P:galactose catabolic process via UDP-galactose, Leloir pathway"/>
    <property type="evidence" value="ECO:0007669"/>
    <property type="project" value="TreeGrafter"/>
</dbReference>
<evidence type="ECO:0000256" key="7">
    <source>
        <dbReference type="ARBA" id="ARBA00023277"/>
    </source>
</evidence>
<dbReference type="GO" id="GO:0006006">
    <property type="term" value="P:glucose metabolic process"/>
    <property type="evidence" value="ECO:0007669"/>
    <property type="project" value="TreeGrafter"/>
</dbReference>
<reference evidence="13" key="2">
    <citation type="submission" date="2016-07" db="EMBL/GenBank/DDBJ databases">
        <authorList>
            <person name="Kauffman K."/>
            <person name="Arevalo P."/>
            <person name="Polz M.F."/>
        </authorList>
    </citation>
    <scope>NUCLEOTIDE SEQUENCE</scope>
    <source>
        <strain evidence="13">10N.261.48.A1</strain>
    </source>
</reference>
<dbReference type="EMBL" id="MCZJ01000007">
    <property type="protein sequence ID" value="PMM61745.1"/>
    <property type="molecule type" value="Genomic_DNA"/>
</dbReference>
<evidence type="ECO:0000256" key="4">
    <source>
        <dbReference type="ARBA" id="ARBA00013185"/>
    </source>
</evidence>
<comment type="similarity">
    <text evidence="3 8">Belongs to the aldose epimerase family.</text>
</comment>
<dbReference type="PANTHER" id="PTHR10091:SF0">
    <property type="entry name" value="GALACTOSE MUTAROTASE"/>
    <property type="match status" value="1"/>
</dbReference>
<reference evidence="14 15" key="1">
    <citation type="submission" date="2016-07" db="EMBL/GenBank/DDBJ databases">
        <title>Nontailed viruses are major unrecognized killers of bacteria in the ocean.</title>
        <authorList>
            <person name="Kauffman K."/>
            <person name="Hussain F."/>
            <person name="Yang J."/>
            <person name="Arevalo P."/>
            <person name="Brown J."/>
            <person name="Cutler M."/>
            <person name="Kelly L."/>
            <person name="Polz M.F."/>
        </authorList>
    </citation>
    <scope>NUCLEOTIDE SEQUENCE [LARGE SCALE GENOMIC DNA]</scope>
    <source>
        <strain evidence="14">10N.261.48.A1</strain>
        <strain evidence="15">10N.261.51.B8</strain>
    </source>
</reference>
<dbReference type="NCBIfam" id="NF008277">
    <property type="entry name" value="PRK11055.1"/>
    <property type="match status" value="1"/>
</dbReference>
<dbReference type="Gene3D" id="2.70.98.10">
    <property type="match status" value="1"/>
</dbReference>
<dbReference type="EMBL" id="MCYL01000003">
    <property type="protein sequence ID" value="PML59031.1"/>
    <property type="molecule type" value="Genomic_DNA"/>
</dbReference>
<evidence type="ECO:0000256" key="6">
    <source>
        <dbReference type="ARBA" id="ARBA00023235"/>
    </source>
</evidence>
<evidence type="ECO:0000313" key="14">
    <source>
        <dbReference type="Proteomes" id="UP000235554"/>
    </source>
</evidence>
<dbReference type="GO" id="GO:0030246">
    <property type="term" value="F:carbohydrate binding"/>
    <property type="evidence" value="ECO:0007669"/>
    <property type="project" value="InterPro"/>
</dbReference>
<evidence type="ECO:0000256" key="2">
    <source>
        <dbReference type="ARBA" id="ARBA00005028"/>
    </source>
</evidence>
<dbReference type="InterPro" id="IPR014718">
    <property type="entry name" value="GH-type_carb-bd"/>
</dbReference>
<evidence type="ECO:0000256" key="3">
    <source>
        <dbReference type="ARBA" id="ARBA00006206"/>
    </source>
</evidence>
<feature type="binding site" evidence="11">
    <location>
        <begin position="181"/>
        <end position="183"/>
    </location>
    <ligand>
        <name>beta-D-galactose</name>
        <dbReference type="ChEBI" id="CHEBI:27667"/>
    </ligand>
</feature>
<dbReference type="NCBIfam" id="TIGR02636">
    <property type="entry name" value="galM_Leloir"/>
    <property type="match status" value="1"/>
</dbReference>
<accession>A0A2N7ILN2</accession>
<dbReference type="Pfam" id="PF01263">
    <property type="entry name" value="Aldose_epim"/>
    <property type="match status" value="1"/>
</dbReference>
<keyword evidence="7 8" id="KW-0119">Carbohydrate metabolism</keyword>
<reference evidence="12" key="3">
    <citation type="submission" date="2016-07" db="EMBL/GenBank/DDBJ databases">
        <authorList>
            <person name="Wan K."/>
            <person name="Booth B."/>
            <person name="Spirohn K."/>
            <person name="Hao T."/>
            <person name="Hu Y."/>
            <person name="Calderwood M."/>
            <person name="Hill D."/>
            <person name="Mohr S."/>
            <person name="Vidal M."/>
            <person name="Celniker S."/>
            <person name="Perrimon N."/>
        </authorList>
    </citation>
    <scope>NUCLEOTIDE SEQUENCE</scope>
    <source>
        <strain evidence="12">10N.261.51.B8</strain>
    </source>
</reference>
<proteinExistence type="inferred from homology"/>
<evidence type="ECO:0000256" key="5">
    <source>
        <dbReference type="ARBA" id="ARBA00014165"/>
    </source>
</evidence>
<dbReference type="CDD" id="cd09019">
    <property type="entry name" value="galactose_mutarotase_like"/>
    <property type="match status" value="1"/>
</dbReference>
<dbReference type="PANTHER" id="PTHR10091">
    <property type="entry name" value="ALDOSE-1-EPIMERASE"/>
    <property type="match status" value="1"/>
</dbReference>
<dbReference type="EC" id="5.1.3.3" evidence="4 8"/>
<keyword evidence="6 8" id="KW-0413">Isomerase</keyword>
<dbReference type="AlphaFoldDB" id="A0A2N7ILN2"/>
<dbReference type="SUPFAM" id="SSF74650">
    <property type="entry name" value="Galactose mutarotase-like"/>
    <property type="match status" value="1"/>
</dbReference>
<evidence type="ECO:0000256" key="10">
    <source>
        <dbReference type="PIRSR" id="PIRSR005096-2"/>
    </source>
</evidence>
<evidence type="ECO:0000313" key="13">
    <source>
        <dbReference type="EMBL" id="PMM61745.1"/>
    </source>
</evidence>
<protein>
    <recommendedName>
        <fullName evidence="5 8">Aldose 1-epimerase</fullName>
        <ecNumber evidence="4 8">5.1.3.3</ecNumber>
    </recommendedName>
</protein>
<dbReference type="GO" id="GO:0004034">
    <property type="term" value="F:aldose 1-epimerase activity"/>
    <property type="evidence" value="ECO:0007669"/>
    <property type="project" value="UniProtKB-EC"/>
</dbReference>
<dbReference type="Proteomes" id="UP000235746">
    <property type="component" value="Unassembled WGS sequence"/>
</dbReference>
<dbReference type="InterPro" id="IPR013458">
    <property type="entry name" value="Ald_epimerase_bac"/>
</dbReference>
<evidence type="ECO:0000256" key="9">
    <source>
        <dbReference type="PIRSR" id="PIRSR005096-1"/>
    </source>
</evidence>
<dbReference type="GO" id="GO:0005737">
    <property type="term" value="C:cytoplasm"/>
    <property type="evidence" value="ECO:0007669"/>
    <property type="project" value="TreeGrafter"/>
</dbReference>
<dbReference type="PIRSF" id="PIRSF005096">
    <property type="entry name" value="GALM"/>
    <property type="match status" value="1"/>
</dbReference>
<evidence type="ECO:0000313" key="12">
    <source>
        <dbReference type="EMBL" id="PML59031.1"/>
    </source>
</evidence>
<comment type="pathway">
    <text evidence="2 8">Carbohydrate metabolism; hexose metabolism.</text>
</comment>
<evidence type="ECO:0000313" key="15">
    <source>
        <dbReference type="Proteomes" id="UP000235746"/>
    </source>
</evidence>
<organism evidence="12 15">
    <name type="scientific">Vibrio lentus</name>
    <dbReference type="NCBI Taxonomy" id="136468"/>
    <lineage>
        <taxon>Bacteria</taxon>
        <taxon>Pseudomonadati</taxon>
        <taxon>Pseudomonadota</taxon>
        <taxon>Gammaproteobacteria</taxon>
        <taxon>Vibrionales</taxon>
        <taxon>Vibrionaceae</taxon>
        <taxon>Vibrio</taxon>
    </lineage>
</organism>
<dbReference type="PROSITE" id="PS00545">
    <property type="entry name" value="ALDOSE_1_EPIMERASE"/>
    <property type="match status" value="1"/>
</dbReference>
<dbReference type="UniPathway" id="UPA00242"/>
<name>A0A2N7ILN2_9VIBR</name>
<dbReference type="InterPro" id="IPR018052">
    <property type="entry name" value="Ald1_epimerase_CS"/>
</dbReference>
<comment type="caution">
    <text evidence="12">The sequence shown here is derived from an EMBL/GenBank/DDBJ whole genome shotgun (WGS) entry which is preliminary data.</text>
</comment>
<dbReference type="InterPro" id="IPR008183">
    <property type="entry name" value="Aldose_1/G6P_1-epimerase"/>
</dbReference>
<evidence type="ECO:0000256" key="1">
    <source>
        <dbReference type="ARBA" id="ARBA00001614"/>
    </source>
</evidence>
<dbReference type="InterPro" id="IPR011013">
    <property type="entry name" value="Gal_mutarotase_sf_dom"/>
</dbReference>
<evidence type="ECO:0000256" key="8">
    <source>
        <dbReference type="PIRNR" id="PIRNR005096"/>
    </source>
</evidence>
<dbReference type="RefSeq" id="WP_102339883.1">
    <property type="nucleotide sequence ID" value="NZ_MCUL01000015.1"/>
</dbReference>
<comment type="catalytic activity">
    <reaction evidence="1 8">
        <text>alpha-D-glucose = beta-D-glucose</text>
        <dbReference type="Rhea" id="RHEA:10264"/>
        <dbReference type="ChEBI" id="CHEBI:15903"/>
        <dbReference type="ChEBI" id="CHEBI:17925"/>
        <dbReference type="EC" id="5.1.3.3"/>
    </reaction>
</comment>
<dbReference type="Proteomes" id="UP000235554">
    <property type="component" value="Unassembled WGS sequence"/>
</dbReference>
<gene>
    <name evidence="13" type="ORF">BCT50_18215</name>
    <name evidence="12" type="ORF">BCT74_14615</name>
</gene>
<sequence>MTSEQNLHQSMTQTAAYDGHPAQLVTLSNKHGMQVTFMDIGATWLSCILPVKGNQREVLLGVDSMENFQKQASYLGATVGRYANRIANGRFKVDGTGYKLDANQSGNTLHGGSDGFDKRRWQLTAQTPMSVVYSLVSADGDQGFPGLLNVSVSYELTEDNRVSIEYFATTDKATVVNLTNHAYFNLLGANSDHDCLSHIVSINASQYLPTNKVGIPLGNLKSVKSTSFDFNQPMMISERLLGDEQQKAAKGYDHSFLLAENCKRDQCAATVTSPDALVTLKVFSTKPAMQLYTGNWLGGTPNRNGGSYEDYAGIALETQFLPDSPNHPEWKQDSCILRPEQEYRYRTCYQFEFSGDYSN</sequence>
<feature type="binding site" evidence="11">
    <location>
        <begin position="84"/>
        <end position="85"/>
    </location>
    <ligand>
        <name>beta-D-galactose</name>
        <dbReference type="ChEBI" id="CHEBI:27667"/>
    </ligand>
</feature>
<feature type="binding site" evidence="10">
    <location>
        <position position="253"/>
    </location>
    <ligand>
        <name>beta-D-galactose</name>
        <dbReference type="ChEBI" id="CHEBI:27667"/>
    </ligand>
</feature>
<feature type="active site" description="Proton acceptor" evidence="9">
    <location>
        <position position="317"/>
    </location>
</feature>
<feature type="active site" description="Proton donor" evidence="9">
    <location>
        <position position="181"/>
    </location>
</feature>
<dbReference type="InterPro" id="IPR015443">
    <property type="entry name" value="Aldose_1-epimerase"/>
</dbReference>